<dbReference type="Proteomes" id="UP000218238">
    <property type="component" value="Unassembled WGS sequence"/>
</dbReference>
<dbReference type="OrthoDB" id="458878at2"/>
<comment type="similarity">
    <text evidence="6">Belongs to the RnpA family.</text>
</comment>
<keyword evidence="5 6" id="KW-0694">RNA-binding</keyword>
<dbReference type="InterPro" id="IPR014721">
    <property type="entry name" value="Ribsml_uS5_D2-typ_fold_subgr"/>
</dbReference>
<evidence type="ECO:0000256" key="1">
    <source>
        <dbReference type="ARBA" id="ARBA00022694"/>
    </source>
</evidence>
<dbReference type="AlphaFoldDB" id="A0A2A2TAQ2"/>
<dbReference type="RefSeq" id="WP_095724877.1">
    <property type="nucleotide sequence ID" value="NZ_NTFS01000584.1"/>
</dbReference>
<keyword evidence="4 6" id="KW-0378">Hydrolase</keyword>
<sequence length="140" mass="15771">MALPSAHRLKSRHDFQAVFREGIRRHGSYMTLRALRPSNSVVPSQNTAVKTDNPGEKIEYPPAQIGISISTKVSKRAVVRNRIKRKIAAALHKLLPRLSPGWRLVFVVKPSVTQEECVTQQFLQELEQLLAQAEVFNGHP</sequence>
<dbReference type="GO" id="GO:0004526">
    <property type="term" value="F:ribonuclease P activity"/>
    <property type="evidence" value="ECO:0007669"/>
    <property type="project" value="UniProtKB-UniRule"/>
</dbReference>
<evidence type="ECO:0000256" key="6">
    <source>
        <dbReference type="HAMAP-Rule" id="MF_00227"/>
    </source>
</evidence>
<protein>
    <recommendedName>
        <fullName evidence="6 7">Ribonuclease P protein component</fullName>
        <shortName evidence="6">RNase P protein</shortName>
        <shortName evidence="6">RNaseP protein</shortName>
        <ecNumber evidence="6 7">3.1.26.5</ecNumber>
    </recommendedName>
    <alternativeName>
        <fullName evidence="6">Protein C5</fullName>
    </alternativeName>
</protein>
<comment type="catalytic activity">
    <reaction evidence="6">
        <text>Endonucleolytic cleavage of RNA, removing 5'-extranucleotides from tRNA precursor.</text>
        <dbReference type="EC" id="3.1.26.5"/>
    </reaction>
</comment>
<dbReference type="EMBL" id="NTFS01000584">
    <property type="protein sequence ID" value="PAX47604.1"/>
    <property type="molecule type" value="Genomic_DNA"/>
</dbReference>
<dbReference type="EC" id="3.1.26.5" evidence="6 7"/>
<organism evidence="8 9">
    <name type="scientific">Brunnivagina elsteri CCALA 953</name>
    <dbReference type="NCBI Taxonomy" id="987040"/>
    <lineage>
        <taxon>Bacteria</taxon>
        <taxon>Bacillati</taxon>
        <taxon>Cyanobacteriota</taxon>
        <taxon>Cyanophyceae</taxon>
        <taxon>Nostocales</taxon>
        <taxon>Calotrichaceae</taxon>
        <taxon>Brunnivagina</taxon>
    </lineage>
</organism>
<dbReference type="GO" id="GO:0042781">
    <property type="term" value="F:3'-tRNA processing endoribonuclease activity"/>
    <property type="evidence" value="ECO:0007669"/>
    <property type="project" value="TreeGrafter"/>
</dbReference>
<proteinExistence type="inferred from homology"/>
<evidence type="ECO:0000313" key="9">
    <source>
        <dbReference type="Proteomes" id="UP000218238"/>
    </source>
</evidence>
<evidence type="ECO:0000256" key="2">
    <source>
        <dbReference type="ARBA" id="ARBA00022722"/>
    </source>
</evidence>
<dbReference type="Gene3D" id="3.30.230.10">
    <property type="match status" value="1"/>
</dbReference>
<keyword evidence="2 6" id="KW-0540">Nuclease</keyword>
<evidence type="ECO:0000256" key="7">
    <source>
        <dbReference type="NCBIfam" id="TIGR00188"/>
    </source>
</evidence>
<keyword evidence="9" id="KW-1185">Reference proteome</keyword>
<gene>
    <name evidence="6" type="primary">rnpA</name>
    <name evidence="8" type="ORF">CK510_28685</name>
</gene>
<dbReference type="InterPro" id="IPR000100">
    <property type="entry name" value="RNase_P"/>
</dbReference>
<keyword evidence="1 6" id="KW-0819">tRNA processing</keyword>
<dbReference type="PANTHER" id="PTHR33992:SF1">
    <property type="entry name" value="RIBONUCLEASE P PROTEIN COMPONENT"/>
    <property type="match status" value="1"/>
</dbReference>
<dbReference type="InterPro" id="IPR020568">
    <property type="entry name" value="Ribosomal_Su5_D2-typ_SF"/>
</dbReference>
<keyword evidence="3 6" id="KW-0255">Endonuclease</keyword>
<evidence type="ECO:0000256" key="5">
    <source>
        <dbReference type="ARBA" id="ARBA00022884"/>
    </source>
</evidence>
<evidence type="ECO:0000256" key="3">
    <source>
        <dbReference type="ARBA" id="ARBA00022759"/>
    </source>
</evidence>
<dbReference type="GO" id="GO:0030677">
    <property type="term" value="C:ribonuclease P complex"/>
    <property type="evidence" value="ECO:0007669"/>
    <property type="project" value="TreeGrafter"/>
</dbReference>
<dbReference type="GO" id="GO:0000049">
    <property type="term" value="F:tRNA binding"/>
    <property type="evidence" value="ECO:0007669"/>
    <property type="project" value="UniProtKB-UniRule"/>
</dbReference>
<dbReference type="Pfam" id="PF00825">
    <property type="entry name" value="Ribonuclease_P"/>
    <property type="match status" value="1"/>
</dbReference>
<dbReference type="SUPFAM" id="SSF54211">
    <property type="entry name" value="Ribosomal protein S5 domain 2-like"/>
    <property type="match status" value="1"/>
</dbReference>
<dbReference type="NCBIfam" id="TIGR00188">
    <property type="entry name" value="rnpA"/>
    <property type="match status" value="1"/>
</dbReference>
<reference evidence="8 9" key="1">
    <citation type="submission" date="2017-08" db="EMBL/GenBank/DDBJ databases">
        <title>Draft genome sequence of filamentous cyanobacterium Calothrix elsteri CCALA 953.</title>
        <authorList>
            <person name="Gagunashvili A.N."/>
            <person name="Elster J."/>
            <person name="Andresson O.S."/>
        </authorList>
    </citation>
    <scope>NUCLEOTIDE SEQUENCE [LARGE SCALE GENOMIC DNA]</scope>
    <source>
        <strain evidence="8 9">CCALA 953</strain>
    </source>
</reference>
<evidence type="ECO:0000313" key="8">
    <source>
        <dbReference type="EMBL" id="PAX47604.1"/>
    </source>
</evidence>
<comment type="caution">
    <text evidence="8">The sequence shown here is derived from an EMBL/GenBank/DDBJ whole genome shotgun (WGS) entry which is preliminary data.</text>
</comment>
<dbReference type="PANTHER" id="PTHR33992">
    <property type="entry name" value="RIBONUCLEASE P PROTEIN COMPONENT"/>
    <property type="match status" value="1"/>
</dbReference>
<dbReference type="HAMAP" id="MF_00227">
    <property type="entry name" value="RNase_P"/>
    <property type="match status" value="1"/>
</dbReference>
<accession>A0A2A2TAQ2</accession>
<evidence type="ECO:0000256" key="4">
    <source>
        <dbReference type="ARBA" id="ARBA00022801"/>
    </source>
</evidence>
<comment type="function">
    <text evidence="6">RNaseP catalyzes the removal of the 5'-leader sequence from pre-tRNA to produce the mature 5'-terminus. It can also cleave other RNA substrates such as 4.5S RNA. The protein component plays an auxiliary but essential role in vivo by binding to the 5'-leader sequence and broadening the substrate specificity of the ribozyme.</text>
</comment>
<dbReference type="GO" id="GO:0001682">
    <property type="term" value="P:tRNA 5'-leader removal"/>
    <property type="evidence" value="ECO:0007669"/>
    <property type="project" value="UniProtKB-UniRule"/>
</dbReference>
<comment type="subunit">
    <text evidence="6">Consists of a catalytic RNA component (M1 or rnpB) and a protein subunit.</text>
</comment>
<name>A0A2A2TAQ2_9CYAN</name>